<evidence type="ECO:0000313" key="2">
    <source>
        <dbReference type="Proteomes" id="UP000299102"/>
    </source>
</evidence>
<dbReference type="AlphaFoldDB" id="A0A4C1W079"/>
<gene>
    <name evidence="1" type="ORF">EVAR_84417_1</name>
</gene>
<name>A0A4C1W079_EUMVA</name>
<evidence type="ECO:0000313" key="1">
    <source>
        <dbReference type="EMBL" id="GBP44926.1"/>
    </source>
</evidence>
<reference evidence="1 2" key="1">
    <citation type="journal article" date="2019" name="Commun. Biol.">
        <title>The bagworm genome reveals a unique fibroin gene that provides high tensile strength.</title>
        <authorList>
            <person name="Kono N."/>
            <person name="Nakamura H."/>
            <person name="Ohtoshi R."/>
            <person name="Tomita M."/>
            <person name="Numata K."/>
            <person name="Arakawa K."/>
        </authorList>
    </citation>
    <scope>NUCLEOTIDE SEQUENCE [LARGE SCALE GENOMIC DNA]</scope>
</reference>
<accession>A0A4C1W079</accession>
<proteinExistence type="predicted"/>
<sequence length="76" mass="8847">MDELPVKCLLYTEDQVILAPSTCELKEMATLMNDCVKKRGRQISQWKQKNYEDAELEELLAEDSSQIQKDKQSRIV</sequence>
<dbReference type="Proteomes" id="UP000299102">
    <property type="component" value="Unassembled WGS sequence"/>
</dbReference>
<keyword evidence="2" id="KW-1185">Reference proteome</keyword>
<organism evidence="1 2">
    <name type="scientific">Eumeta variegata</name>
    <name type="common">Bagworm moth</name>
    <name type="synonym">Eumeta japonica</name>
    <dbReference type="NCBI Taxonomy" id="151549"/>
    <lineage>
        <taxon>Eukaryota</taxon>
        <taxon>Metazoa</taxon>
        <taxon>Ecdysozoa</taxon>
        <taxon>Arthropoda</taxon>
        <taxon>Hexapoda</taxon>
        <taxon>Insecta</taxon>
        <taxon>Pterygota</taxon>
        <taxon>Neoptera</taxon>
        <taxon>Endopterygota</taxon>
        <taxon>Lepidoptera</taxon>
        <taxon>Glossata</taxon>
        <taxon>Ditrysia</taxon>
        <taxon>Tineoidea</taxon>
        <taxon>Psychidae</taxon>
        <taxon>Oiketicinae</taxon>
        <taxon>Eumeta</taxon>
    </lineage>
</organism>
<dbReference type="EMBL" id="BGZK01000461">
    <property type="protein sequence ID" value="GBP44926.1"/>
    <property type="molecule type" value="Genomic_DNA"/>
</dbReference>
<evidence type="ECO:0008006" key="3">
    <source>
        <dbReference type="Google" id="ProtNLM"/>
    </source>
</evidence>
<comment type="caution">
    <text evidence="1">The sequence shown here is derived from an EMBL/GenBank/DDBJ whole genome shotgun (WGS) entry which is preliminary data.</text>
</comment>
<dbReference type="OrthoDB" id="8775810at2759"/>
<protein>
    <recommendedName>
        <fullName evidence="3">Reverse transcriptase domain-containing protein</fullName>
    </recommendedName>
</protein>